<dbReference type="Proteomes" id="UP000250796">
    <property type="component" value="Chromosome MESINF"/>
</dbReference>
<keyword evidence="1" id="KW-0812">Transmembrane</keyword>
<dbReference type="KEGG" id="minf:MESINF_1693"/>
<keyword evidence="3" id="KW-1185">Reference proteome</keyword>
<protein>
    <submittedName>
        <fullName evidence="2">Uncharacterized protein</fullName>
    </submittedName>
</protein>
<feature type="transmembrane region" description="Helical" evidence="1">
    <location>
        <begin position="20"/>
        <end position="37"/>
    </location>
</feature>
<gene>
    <name evidence="2" type="ORF">MESINF_1693</name>
</gene>
<sequence>MRIIPETRERIKKRRMEIGILAACMLLASLYAVYQIAANTELFLSSSKVQLIMIVIFAFTVVCNVYFLILHFAYRKRRRTRT</sequence>
<reference evidence="2 3" key="1">
    <citation type="submission" date="2017-01" db="EMBL/GenBank/DDBJ databases">
        <authorList>
            <person name="Erauso G."/>
        </authorList>
    </citation>
    <scope>NUCLEOTIDE SEQUENCE [LARGE SCALE GENOMIC DNA]</scope>
    <source>
        <strain evidence="2">MESINF1</strain>
    </source>
</reference>
<evidence type="ECO:0000313" key="2">
    <source>
        <dbReference type="EMBL" id="SSC13137.1"/>
    </source>
</evidence>
<evidence type="ECO:0000256" key="1">
    <source>
        <dbReference type="SAM" id="Phobius"/>
    </source>
</evidence>
<dbReference type="RefSeq" id="WP_169699315.1">
    <property type="nucleotide sequence ID" value="NZ_LS974202.1"/>
</dbReference>
<accession>A0A7Z7LGN9</accession>
<keyword evidence="1" id="KW-0472">Membrane</keyword>
<dbReference type="EMBL" id="LS974202">
    <property type="protein sequence ID" value="SSC13137.1"/>
    <property type="molecule type" value="Genomic_DNA"/>
</dbReference>
<proteinExistence type="predicted"/>
<name>A0A7Z7LGN9_9BACT</name>
<evidence type="ECO:0000313" key="3">
    <source>
        <dbReference type="Proteomes" id="UP000250796"/>
    </source>
</evidence>
<dbReference type="AlphaFoldDB" id="A0A7Z7LGN9"/>
<keyword evidence="1" id="KW-1133">Transmembrane helix</keyword>
<feature type="transmembrane region" description="Helical" evidence="1">
    <location>
        <begin position="49"/>
        <end position="74"/>
    </location>
</feature>
<organism evidence="2 3">
    <name type="scientific">Mesotoga infera</name>
    <dbReference type="NCBI Taxonomy" id="1236046"/>
    <lineage>
        <taxon>Bacteria</taxon>
        <taxon>Thermotogati</taxon>
        <taxon>Thermotogota</taxon>
        <taxon>Thermotogae</taxon>
        <taxon>Kosmotogales</taxon>
        <taxon>Kosmotogaceae</taxon>
        <taxon>Mesotoga</taxon>
    </lineage>
</organism>